<reference evidence="3 4" key="1">
    <citation type="submission" date="2016-10" db="EMBL/GenBank/DDBJ databases">
        <title>Updated version of Genome Assembly of Janthinobacterium lividum ERGS5:01.</title>
        <authorList>
            <person name="Kumar R."/>
            <person name="Acharya V."/>
            <person name="Singh D."/>
        </authorList>
    </citation>
    <scope>NUCLEOTIDE SEQUENCE [LARGE SCALE GENOMIC DNA]</scope>
    <source>
        <strain evidence="3 4">ERGS5:01</strain>
    </source>
</reference>
<gene>
    <name evidence="3" type="ORF">BA896_006490</name>
</gene>
<comment type="caution">
    <text evidence="3">The sequence shown here is derived from an EMBL/GenBank/DDBJ whole genome shotgun (WGS) entry which is preliminary data.</text>
</comment>
<evidence type="ECO:0000313" key="3">
    <source>
        <dbReference type="EMBL" id="OFJ48618.1"/>
    </source>
</evidence>
<organism evidence="3 4">
    <name type="scientific">Janthinobacterium lividum</name>
    <dbReference type="NCBI Taxonomy" id="29581"/>
    <lineage>
        <taxon>Bacteria</taxon>
        <taxon>Pseudomonadati</taxon>
        <taxon>Pseudomonadota</taxon>
        <taxon>Betaproteobacteria</taxon>
        <taxon>Burkholderiales</taxon>
        <taxon>Oxalobacteraceae</taxon>
        <taxon>Janthinobacterium</taxon>
    </lineage>
</organism>
<proteinExistence type="predicted"/>
<feature type="region of interest" description="Disordered" evidence="1">
    <location>
        <begin position="78"/>
        <end position="140"/>
    </location>
</feature>
<keyword evidence="2" id="KW-0472">Membrane</keyword>
<evidence type="ECO:0000256" key="1">
    <source>
        <dbReference type="SAM" id="MobiDB-lite"/>
    </source>
</evidence>
<keyword evidence="2" id="KW-1133">Transmembrane helix</keyword>
<keyword evidence="2" id="KW-0812">Transmembrane</keyword>
<dbReference type="Proteomes" id="UP000092634">
    <property type="component" value="Unassembled WGS sequence"/>
</dbReference>
<feature type="compositionally biased region" description="Basic and acidic residues" evidence="1">
    <location>
        <begin position="95"/>
        <end position="108"/>
    </location>
</feature>
<protein>
    <submittedName>
        <fullName evidence="3">Uncharacterized protein</fullName>
    </submittedName>
</protein>
<feature type="transmembrane region" description="Helical" evidence="2">
    <location>
        <begin position="484"/>
        <end position="501"/>
    </location>
</feature>
<name>A0A1E8PQS0_9BURK</name>
<dbReference type="EMBL" id="MAQB02000001">
    <property type="protein sequence ID" value="OFJ48618.1"/>
    <property type="molecule type" value="Genomic_DNA"/>
</dbReference>
<accession>A0A1E8PQS0</accession>
<evidence type="ECO:0000256" key="2">
    <source>
        <dbReference type="SAM" id="Phobius"/>
    </source>
</evidence>
<evidence type="ECO:0000313" key="4">
    <source>
        <dbReference type="Proteomes" id="UP000092634"/>
    </source>
</evidence>
<sequence length="510" mass="53384">MASIKKIIAVTLVSAALVVVPMRSQAIVPIIAAWLLELTGGSILIGDLIAGQTGIISAILWWDCNKFALSAPCTSKTPIASTQQPKPAITVSLKPDSKRQNPDPKKFSDPAAGSAKRDVTPKPVIAASGKGPPATAQEVPGVPVGPSDIGVLKQANIGVAGTDAEVQRAQYNGSYSAGGLVTGILVVPQKLPASPLAIPFIALQTTCVTKKDQDYPDCVGPIRATEDYLQQFNGGKSISRAVIECCTGNVHRYVSVAYLFDRSTDVTLACDPGYVDSGQDRSGNYQCSLTDISKVKKPIDTTCEVLFDPATKLFMTDRANPACDGIDDTSKLTLSSADGSKSVEVGANVGNGFDIGITKQDGSKTGLDTGVYDPGTGGYVIVHVNITPPEKPDNGLGCGGPGQSACSVEFARDDATNIKSSDTNAANRTADTGMKGKLDAISTSQFNWSFIPSIPTAVCKNPSLKSPIGNVTVSMDICVWFERLSFFINAVLGVLCVYGCVNQIQSAIRD</sequence>
<dbReference type="AlphaFoldDB" id="A0A1E8PQS0"/>